<dbReference type="AlphaFoldDB" id="A0A445JMC7"/>
<dbReference type="Proteomes" id="UP000289340">
    <property type="component" value="Chromosome 8"/>
</dbReference>
<dbReference type="Gene3D" id="1.10.110.10">
    <property type="entry name" value="Plant lipid-transfer and hydrophobic proteins"/>
    <property type="match status" value="1"/>
</dbReference>
<dbReference type="InterPro" id="IPR036312">
    <property type="entry name" value="Bifun_inhib/LTP/seed_sf"/>
</dbReference>
<evidence type="ECO:0000256" key="2">
    <source>
        <dbReference type="SAM" id="SignalP"/>
    </source>
</evidence>
<comment type="caution">
    <text evidence="3">The sequence shown here is derived from an EMBL/GenBank/DDBJ whole genome shotgun (WGS) entry which is preliminary data.</text>
</comment>
<dbReference type="SUPFAM" id="SSF47699">
    <property type="entry name" value="Bifunctional inhibitor/lipid-transfer protein/seed storage 2S albumin"/>
    <property type="match status" value="1"/>
</dbReference>
<sequence length="239" mass="26124">MGQKKVLTLVMFVMAYGLAATRFSASQIPPTCNGDEALLTFCGSYLGNILPNPTSDCCKSATSAFDRAMSDSTGQGIRDLCDCLMVAGPVLNFQQTKLESLPDACGIKLSFSIFLCQQHSLPHNSLQHAMEMKDYSPFVALIAGISNPIQLLIVVSQQLLYFREPWLPVKTACSLLLRLNPPFLLAPSFEPSLSLTLKPYPSSIEAHSPVLPLKLLPLLPLKLLHLFDFIAPTSRLQVS</sequence>
<dbReference type="GO" id="GO:0006869">
    <property type="term" value="P:lipid transport"/>
    <property type="evidence" value="ECO:0007669"/>
    <property type="project" value="InterPro"/>
</dbReference>
<keyword evidence="2" id="KW-0732">Signal</keyword>
<accession>A0A445JMC7</accession>
<evidence type="ECO:0008006" key="5">
    <source>
        <dbReference type="Google" id="ProtNLM"/>
    </source>
</evidence>
<protein>
    <recommendedName>
        <fullName evidence="5">Bifunctional inhibitor/plant lipid transfer protein/seed storage helical domain-containing protein</fullName>
    </recommendedName>
</protein>
<gene>
    <name evidence="3" type="ORF">D0Y65_022145</name>
</gene>
<organism evidence="3 4">
    <name type="scientific">Glycine soja</name>
    <name type="common">Wild soybean</name>
    <dbReference type="NCBI Taxonomy" id="3848"/>
    <lineage>
        <taxon>Eukaryota</taxon>
        <taxon>Viridiplantae</taxon>
        <taxon>Streptophyta</taxon>
        <taxon>Embryophyta</taxon>
        <taxon>Tracheophyta</taxon>
        <taxon>Spermatophyta</taxon>
        <taxon>Magnoliopsida</taxon>
        <taxon>eudicotyledons</taxon>
        <taxon>Gunneridae</taxon>
        <taxon>Pentapetalae</taxon>
        <taxon>rosids</taxon>
        <taxon>fabids</taxon>
        <taxon>Fabales</taxon>
        <taxon>Fabaceae</taxon>
        <taxon>Papilionoideae</taxon>
        <taxon>50 kb inversion clade</taxon>
        <taxon>NPAAA clade</taxon>
        <taxon>indigoferoid/millettioid clade</taxon>
        <taxon>Phaseoleae</taxon>
        <taxon>Glycine</taxon>
        <taxon>Glycine subgen. Soja</taxon>
    </lineage>
</organism>
<keyword evidence="4" id="KW-1185">Reference proteome</keyword>
<dbReference type="EMBL" id="QZWG01000008">
    <property type="protein sequence ID" value="RZB99603.1"/>
    <property type="molecule type" value="Genomic_DNA"/>
</dbReference>
<evidence type="ECO:0000313" key="3">
    <source>
        <dbReference type="EMBL" id="RZB99603.1"/>
    </source>
</evidence>
<comment type="similarity">
    <text evidence="1">Belongs to the plant LTP family.</text>
</comment>
<dbReference type="GO" id="GO:0008289">
    <property type="term" value="F:lipid binding"/>
    <property type="evidence" value="ECO:0007669"/>
    <property type="project" value="InterPro"/>
</dbReference>
<feature type="chain" id="PRO_5019077581" description="Bifunctional inhibitor/plant lipid transfer protein/seed storage helical domain-containing protein" evidence="2">
    <location>
        <begin position="20"/>
        <end position="239"/>
    </location>
</feature>
<proteinExistence type="inferred from homology"/>
<dbReference type="PANTHER" id="PTHR33076">
    <property type="entry name" value="NON-SPECIFIC LIPID-TRANSFER PROTEIN 2-RELATED"/>
    <property type="match status" value="1"/>
</dbReference>
<reference evidence="3 4" key="1">
    <citation type="submission" date="2018-09" db="EMBL/GenBank/DDBJ databases">
        <title>A high-quality reference genome of wild soybean provides a powerful tool to mine soybean genomes.</title>
        <authorList>
            <person name="Xie M."/>
            <person name="Chung C.Y.L."/>
            <person name="Li M.-W."/>
            <person name="Wong F.-L."/>
            <person name="Chan T.-F."/>
            <person name="Lam H.-M."/>
        </authorList>
    </citation>
    <scope>NUCLEOTIDE SEQUENCE [LARGE SCALE GENOMIC DNA]</scope>
    <source>
        <strain evidence="4">cv. W05</strain>
        <tissue evidence="3">Hypocotyl of etiolated seedlings</tissue>
    </source>
</reference>
<dbReference type="InterPro" id="IPR000528">
    <property type="entry name" value="Plant_nsLTP"/>
</dbReference>
<evidence type="ECO:0000256" key="1">
    <source>
        <dbReference type="ARBA" id="ARBA00009748"/>
    </source>
</evidence>
<name>A0A445JMC7_GLYSO</name>
<feature type="signal peptide" evidence="2">
    <location>
        <begin position="1"/>
        <end position="19"/>
    </location>
</feature>
<evidence type="ECO:0000313" key="4">
    <source>
        <dbReference type="Proteomes" id="UP000289340"/>
    </source>
</evidence>